<protein>
    <submittedName>
        <fullName evidence="2">Uncharacterized protein</fullName>
    </submittedName>
</protein>
<accession>A0AA39X3P2</accession>
<dbReference type="Proteomes" id="UP001175000">
    <property type="component" value="Unassembled WGS sequence"/>
</dbReference>
<feature type="region of interest" description="Disordered" evidence="1">
    <location>
        <begin position="1"/>
        <end position="32"/>
    </location>
</feature>
<proteinExistence type="predicted"/>
<keyword evidence="3" id="KW-1185">Reference proteome</keyword>
<dbReference type="EMBL" id="JAULSU010000002">
    <property type="protein sequence ID" value="KAK0626717.1"/>
    <property type="molecule type" value="Genomic_DNA"/>
</dbReference>
<comment type="caution">
    <text evidence="2">The sequence shown here is derived from an EMBL/GenBank/DDBJ whole genome shotgun (WGS) entry which is preliminary data.</text>
</comment>
<evidence type="ECO:0000256" key="1">
    <source>
        <dbReference type="SAM" id="MobiDB-lite"/>
    </source>
</evidence>
<sequence>MQQSAISSNGLASQPSRSRPPRAQHEGEERLQIRGNSKLINSILVAGVLGRGQTGKPQQPPASPRFSFPGFSRHLIWIANTPRAWILEQHPTGQHSRAPRCSLRLFGSVAAIRPMRYPPRVKSLLPEGGFPSACPSFPAFSHAQRIMQTARWKRKFPPSTLREDESSLLLRVWHAARSPSYRDTLRYQAPHCSTVKPLESESRVTQLGGRPSTSRSVSCLSIGPRRYQLERSLLASRDRAVHPDVLGAPWPTKSGGCFECATACSSRLVRASSTRLQGRTRWGWLVRQRAFLSAKLDSHHVCRQLYADTILDIAHLPSHSDVDG</sequence>
<reference evidence="2" key="1">
    <citation type="submission" date="2023-06" db="EMBL/GenBank/DDBJ databases">
        <title>Genome-scale phylogeny and comparative genomics of the fungal order Sordariales.</title>
        <authorList>
            <consortium name="Lawrence Berkeley National Laboratory"/>
            <person name="Hensen N."/>
            <person name="Bonometti L."/>
            <person name="Westerberg I."/>
            <person name="Brannstrom I.O."/>
            <person name="Guillou S."/>
            <person name="Cros-Aarteil S."/>
            <person name="Calhoun S."/>
            <person name="Haridas S."/>
            <person name="Kuo A."/>
            <person name="Mondo S."/>
            <person name="Pangilinan J."/>
            <person name="Riley R."/>
            <person name="Labutti K."/>
            <person name="Andreopoulos B."/>
            <person name="Lipzen A."/>
            <person name="Chen C."/>
            <person name="Yanf M."/>
            <person name="Daum C."/>
            <person name="Ng V."/>
            <person name="Clum A."/>
            <person name="Steindorff A."/>
            <person name="Ohm R."/>
            <person name="Martin F."/>
            <person name="Silar P."/>
            <person name="Natvig D."/>
            <person name="Lalanne C."/>
            <person name="Gautier V."/>
            <person name="Ament-Velasquez S.L."/>
            <person name="Kruys A."/>
            <person name="Hutchinson M.I."/>
            <person name="Powell A.J."/>
            <person name="Barry K."/>
            <person name="Miller A.N."/>
            <person name="Grigoriev I.V."/>
            <person name="Debuchy R."/>
            <person name="Gladieux P."/>
            <person name="Thoren M.H."/>
            <person name="Johannesson H."/>
        </authorList>
    </citation>
    <scope>NUCLEOTIDE SEQUENCE</scope>
    <source>
        <strain evidence="2">CBS 606.72</strain>
    </source>
</reference>
<gene>
    <name evidence="2" type="ORF">B0T14DRAFT_114373</name>
</gene>
<feature type="compositionally biased region" description="Basic and acidic residues" evidence="1">
    <location>
        <begin position="23"/>
        <end position="32"/>
    </location>
</feature>
<name>A0AA39X3P2_9PEZI</name>
<organism evidence="2 3">
    <name type="scientific">Immersiella caudata</name>
    <dbReference type="NCBI Taxonomy" id="314043"/>
    <lineage>
        <taxon>Eukaryota</taxon>
        <taxon>Fungi</taxon>
        <taxon>Dikarya</taxon>
        <taxon>Ascomycota</taxon>
        <taxon>Pezizomycotina</taxon>
        <taxon>Sordariomycetes</taxon>
        <taxon>Sordariomycetidae</taxon>
        <taxon>Sordariales</taxon>
        <taxon>Lasiosphaeriaceae</taxon>
        <taxon>Immersiella</taxon>
    </lineage>
</organism>
<dbReference type="AlphaFoldDB" id="A0AA39X3P2"/>
<feature type="compositionally biased region" description="Polar residues" evidence="1">
    <location>
        <begin position="1"/>
        <end position="17"/>
    </location>
</feature>
<evidence type="ECO:0000313" key="2">
    <source>
        <dbReference type="EMBL" id="KAK0626717.1"/>
    </source>
</evidence>
<evidence type="ECO:0000313" key="3">
    <source>
        <dbReference type="Proteomes" id="UP001175000"/>
    </source>
</evidence>